<comment type="caution">
    <text evidence="2">The sequence shown here is derived from an EMBL/GenBank/DDBJ whole genome shotgun (WGS) entry which is preliminary data.</text>
</comment>
<dbReference type="EMBL" id="JAQJAC010000004">
    <property type="protein sequence ID" value="KAJ5586599.1"/>
    <property type="molecule type" value="Genomic_DNA"/>
</dbReference>
<feature type="region of interest" description="Disordered" evidence="1">
    <location>
        <begin position="341"/>
        <end position="429"/>
    </location>
</feature>
<accession>A0AAD6GSV0</accession>
<organism evidence="2 3">
    <name type="scientific">Penicillium hetheringtonii</name>
    <dbReference type="NCBI Taxonomy" id="911720"/>
    <lineage>
        <taxon>Eukaryota</taxon>
        <taxon>Fungi</taxon>
        <taxon>Dikarya</taxon>
        <taxon>Ascomycota</taxon>
        <taxon>Pezizomycotina</taxon>
        <taxon>Eurotiomycetes</taxon>
        <taxon>Eurotiomycetidae</taxon>
        <taxon>Eurotiales</taxon>
        <taxon>Aspergillaceae</taxon>
        <taxon>Penicillium</taxon>
    </lineage>
</organism>
<dbReference type="AlphaFoldDB" id="A0AAD6GSV0"/>
<name>A0AAD6GSV0_9EURO</name>
<feature type="compositionally biased region" description="Polar residues" evidence="1">
    <location>
        <begin position="24"/>
        <end position="37"/>
    </location>
</feature>
<dbReference type="PANTHER" id="PTHR38887:SF1">
    <property type="entry name" value="RAS MODIFICATION PROTEIN ERF4"/>
    <property type="match status" value="1"/>
</dbReference>
<sequence>MATSIGRKALQGLAAGIGLVSEASTVHKSKKQQSSPSTHDEVPRGTDVLLLERYSTSVHELPATSGTGADTLEQQWILDEAQEELTPSPYNPPLPPYSPSRGPVDQTDLAQRFLSSYPSSVAYSLHADIPRPQLPAPVILPQRRPKNRERGFIRAYAPTLQNCGIDQAMFIDFLNIAEKACQVNPWLNGINLASIGTMWMPSVTGIAVSIAIQIATDVAIAADGRRKEFFRPRGLYCLVMTWNPELLDAPATVIDLNSLVSKAAKGGDSDMLSRLHHRFKSSDGKTYGNMFPEVAPLIFPQIDQLDSDRNAGEKISKMKKGKEFVGEYLDKRARAKFTAKNPTSHLNQGPKPAFTSRYADPTHPASSGDPLAFVTGGRFTTDDLPRRQTLQSRFESRGLSGVRENYQIRENSRPNAPAPHTPHGRPFGLSDAISVIKDFRNPPNGYQVPRERVYDYDGGNQASRGPLGARDDRPANPVAKLLKKKVLYLAIVNMPSDEEMQHAQNALGHASGYY</sequence>
<feature type="region of interest" description="Disordered" evidence="1">
    <location>
        <begin position="24"/>
        <end position="47"/>
    </location>
</feature>
<evidence type="ECO:0000313" key="3">
    <source>
        <dbReference type="Proteomes" id="UP001216150"/>
    </source>
</evidence>
<evidence type="ECO:0000313" key="2">
    <source>
        <dbReference type="EMBL" id="KAJ5586599.1"/>
    </source>
</evidence>
<dbReference type="PANTHER" id="PTHR38887">
    <property type="entry name" value="CHROMOSOME 21, WHOLE GENOME SHOTGUN SEQUENCE"/>
    <property type="match status" value="1"/>
</dbReference>
<reference evidence="2 3" key="1">
    <citation type="journal article" date="2023" name="IMA Fungus">
        <title>Comparative genomic study of the Penicillium genus elucidates a diverse pangenome and 15 lateral gene transfer events.</title>
        <authorList>
            <person name="Petersen C."/>
            <person name="Sorensen T."/>
            <person name="Nielsen M.R."/>
            <person name="Sondergaard T.E."/>
            <person name="Sorensen J.L."/>
            <person name="Fitzpatrick D.A."/>
            <person name="Frisvad J.C."/>
            <person name="Nielsen K.L."/>
        </authorList>
    </citation>
    <scope>NUCLEOTIDE SEQUENCE [LARGE SCALE GENOMIC DNA]</scope>
    <source>
        <strain evidence="2 3">IBT 29057</strain>
    </source>
</reference>
<evidence type="ECO:0000256" key="1">
    <source>
        <dbReference type="SAM" id="MobiDB-lite"/>
    </source>
</evidence>
<protein>
    <submittedName>
        <fullName evidence="2">Uncharacterized protein</fullName>
    </submittedName>
</protein>
<proteinExistence type="predicted"/>
<gene>
    <name evidence="2" type="ORF">N7450_006386</name>
</gene>
<keyword evidence="3" id="KW-1185">Reference proteome</keyword>
<dbReference type="Proteomes" id="UP001216150">
    <property type="component" value="Unassembled WGS sequence"/>
</dbReference>
<feature type="region of interest" description="Disordered" evidence="1">
    <location>
        <begin position="455"/>
        <end position="474"/>
    </location>
</feature>
<dbReference type="InterPro" id="IPR053221">
    <property type="entry name" value="Burnettramic_acid_biosynth"/>
</dbReference>